<accession>A0A9P8EDU0</accession>
<proteinExistence type="predicted"/>
<dbReference type="AlphaFoldDB" id="A0A9P8EDU0"/>
<dbReference type="EMBL" id="JAHFXF010000408">
    <property type="protein sequence ID" value="KAG9688336.1"/>
    <property type="molecule type" value="Genomic_DNA"/>
</dbReference>
<dbReference type="Proteomes" id="UP000779574">
    <property type="component" value="Unassembled WGS sequence"/>
</dbReference>
<evidence type="ECO:0000256" key="1">
    <source>
        <dbReference type="SAM" id="MobiDB-lite"/>
    </source>
</evidence>
<organism evidence="2 3">
    <name type="scientific">Aureobasidium melanogenum</name>
    <name type="common">Aureobasidium pullulans var. melanogenum</name>
    <dbReference type="NCBI Taxonomy" id="46634"/>
    <lineage>
        <taxon>Eukaryota</taxon>
        <taxon>Fungi</taxon>
        <taxon>Dikarya</taxon>
        <taxon>Ascomycota</taxon>
        <taxon>Pezizomycotina</taxon>
        <taxon>Dothideomycetes</taxon>
        <taxon>Dothideomycetidae</taxon>
        <taxon>Dothideales</taxon>
        <taxon>Saccotheciaceae</taxon>
        <taxon>Aureobasidium</taxon>
    </lineage>
</organism>
<sequence>MTTAPWQSGPPAFTAVTARRTLTRPTTAADPPAPAQPQAATVKIEWPQPVRDYVQRAFADKANDNHADDIEDSAIAAKLKAVITQAAEANQLNIIDWPSHPLPRELLRIERAALMSASKKRKSMDVDSTPDASSPIPPWRVKNLTLADRITNPSPDKRQKKADQFRATAPPSKLSDLEKRRQRFALGNQGPN</sequence>
<reference evidence="2" key="1">
    <citation type="journal article" date="2021" name="J Fungi (Basel)">
        <title>Virulence traits and population genomics of the black yeast Aureobasidium melanogenum.</title>
        <authorList>
            <person name="Cernosa A."/>
            <person name="Sun X."/>
            <person name="Gostincar C."/>
            <person name="Fang C."/>
            <person name="Gunde-Cimerman N."/>
            <person name="Song Z."/>
        </authorList>
    </citation>
    <scope>NUCLEOTIDE SEQUENCE</scope>
    <source>
        <strain evidence="2">EXF-9911</strain>
    </source>
</reference>
<comment type="caution">
    <text evidence="2">The sequence shown here is derived from an EMBL/GenBank/DDBJ whole genome shotgun (WGS) entry which is preliminary data.</text>
</comment>
<feature type="region of interest" description="Disordered" evidence="1">
    <location>
        <begin position="118"/>
        <end position="192"/>
    </location>
</feature>
<name>A0A9P8EDU0_AURME</name>
<gene>
    <name evidence="2" type="ORF">KCU76_g9689</name>
</gene>
<evidence type="ECO:0000313" key="2">
    <source>
        <dbReference type="EMBL" id="KAG9688336.1"/>
    </source>
</evidence>
<protein>
    <submittedName>
        <fullName evidence="2">Uncharacterized protein</fullName>
    </submittedName>
</protein>
<feature type="compositionally biased region" description="Basic and acidic residues" evidence="1">
    <location>
        <begin position="155"/>
        <end position="164"/>
    </location>
</feature>
<evidence type="ECO:0000313" key="3">
    <source>
        <dbReference type="Proteomes" id="UP000779574"/>
    </source>
</evidence>
<feature type="region of interest" description="Disordered" evidence="1">
    <location>
        <begin position="20"/>
        <end position="41"/>
    </location>
</feature>
<feature type="non-terminal residue" evidence="2">
    <location>
        <position position="192"/>
    </location>
</feature>
<dbReference type="OrthoDB" id="199574at2759"/>
<reference evidence="2" key="2">
    <citation type="submission" date="2021-08" db="EMBL/GenBank/DDBJ databases">
        <authorList>
            <person name="Gostincar C."/>
            <person name="Sun X."/>
            <person name="Song Z."/>
            <person name="Gunde-Cimerman N."/>
        </authorList>
    </citation>
    <scope>NUCLEOTIDE SEQUENCE</scope>
    <source>
        <strain evidence="2">EXF-9911</strain>
    </source>
</reference>